<sequence length="212" mass="23932">MIKTQNERENEMNLVIKTLESKLKAEQKLREELLIHDQSVNCTKNQTQLSMVSKLKNTSVTNPAPKDFQTQIILQELNLKKQEIQNLYVVIITLEQDKKTLEGEVFKLRAQNSKCLHCFPVLQNFQGNERIGLSKKSSPTQEGSKGFQLQCKNRFDGLVLDVEDEENNDKSDECANSPDFTATGITTKNKPGKSKNSARKKSTGSTSVRATQ</sequence>
<evidence type="ECO:0000256" key="1">
    <source>
        <dbReference type="SAM" id="MobiDB-lite"/>
    </source>
</evidence>
<accession>A0A1B6LG01</accession>
<organism evidence="2">
    <name type="scientific">Graphocephala atropunctata</name>
    <dbReference type="NCBI Taxonomy" id="36148"/>
    <lineage>
        <taxon>Eukaryota</taxon>
        <taxon>Metazoa</taxon>
        <taxon>Ecdysozoa</taxon>
        <taxon>Arthropoda</taxon>
        <taxon>Hexapoda</taxon>
        <taxon>Insecta</taxon>
        <taxon>Pterygota</taxon>
        <taxon>Neoptera</taxon>
        <taxon>Paraneoptera</taxon>
        <taxon>Hemiptera</taxon>
        <taxon>Auchenorrhyncha</taxon>
        <taxon>Membracoidea</taxon>
        <taxon>Cicadellidae</taxon>
        <taxon>Cicadellinae</taxon>
        <taxon>Cicadellini</taxon>
        <taxon>Graphocephala</taxon>
    </lineage>
</organism>
<feature type="non-terminal residue" evidence="2">
    <location>
        <position position="212"/>
    </location>
</feature>
<reference evidence="2" key="1">
    <citation type="submission" date="2015-11" db="EMBL/GenBank/DDBJ databases">
        <title>De novo transcriptome assembly of four potential Pierce s Disease insect vectors from Arizona vineyards.</title>
        <authorList>
            <person name="Tassone E.E."/>
        </authorList>
    </citation>
    <scope>NUCLEOTIDE SEQUENCE</scope>
</reference>
<name>A0A1B6LG01_9HEMI</name>
<feature type="compositionally biased region" description="Polar residues" evidence="1">
    <location>
        <begin position="203"/>
        <end position="212"/>
    </location>
</feature>
<proteinExistence type="predicted"/>
<evidence type="ECO:0000313" key="2">
    <source>
        <dbReference type="EMBL" id="JAT22580.1"/>
    </source>
</evidence>
<feature type="compositionally biased region" description="Basic residues" evidence="1">
    <location>
        <begin position="190"/>
        <end position="202"/>
    </location>
</feature>
<gene>
    <name evidence="2" type="ORF">g.51632</name>
</gene>
<feature type="region of interest" description="Disordered" evidence="1">
    <location>
        <begin position="164"/>
        <end position="212"/>
    </location>
</feature>
<dbReference type="AlphaFoldDB" id="A0A1B6LG01"/>
<protein>
    <submittedName>
        <fullName evidence="2">Uncharacterized protein</fullName>
    </submittedName>
</protein>
<feature type="compositionally biased region" description="Polar residues" evidence="1">
    <location>
        <begin position="178"/>
        <end position="189"/>
    </location>
</feature>
<dbReference type="EMBL" id="GEBQ01017397">
    <property type="protein sequence ID" value="JAT22580.1"/>
    <property type="molecule type" value="Transcribed_RNA"/>
</dbReference>